<proteinExistence type="predicted"/>
<dbReference type="OrthoDB" id="9874027at2"/>
<sequence length="74" mass="8848">MNFIKPKRYEDVVYNLDHVYKIEKLIDEYEFHFNNGRVVSVKSSLVSNKIKKLFNTKYKKKNLTESKKTSESSK</sequence>
<dbReference type="EMBL" id="RBLC01000005">
    <property type="protein sequence ID" value="RKS19139.1"/>
    <property type="molecule type" value="Genomic_DNA"/>
</dbReference>
<protein>
    <submittedName>
        <fullName evidence="1">Uncharacterized protein</fullName>
    </submittedName>
</protein>
<keyword evidence="2" id="KW-1185">Reference proteome</keyword>
<dbReference type="AlphaFoldDB" id="A0A495M4C1"/>
<organism evidence="1 2">
    <name type="scientific">Flavobacterium endophyticum</name>
    <dbReference type="NCBI Taxonomy" id="1540163"/>
    <lineage>
        <taxon>Bacteria</taxon>
        <taxon>Pseudomonadati</taxon>
        <taxon>Bacteroidota</taxon>
        <taxon>Flavobacteriia</taxon>
        <taxon>Flavobacteriales</taxon>
        <taxon>Flavobacteriaceae</taxon>
        <taxon>Flavobacterium</taxon>
    </lineage>
</organism>
<accession>A0A495M4C1</accession>
<evidence type="ECO:0000313" key="2">
    <source>
        <dbReference type="Proteomes" id="UP000277579"/>
    </source>
</evidence>
<name>A0A495M4C1_9FLAO</name>
<comment type="caution">
    <text evidence="1">The sequence shown here is derived from an EMBL/GenBank/DDBJ whole genome shotgun (WGS) entry which is preliminary data.</text>
</comment>
<dbReference type="Proteomes" id="UP000277579">
    <property type="component" value="Unassembled WGS sequence"/>
</dbReference>
<dbReference type="RefSeq" id="WP_121377371.1">
    <property type="nucleotide sequence ID" value="NZ_RBLC01000005.1"/>
</dbReference>
<gene>
    <name evidence="1" type="ORF">CLV94_3090</name>
</gene>
<reference evidence="1 2" key="1">
    <citation type="submission" date="2018-10" db="EMBL/GenBank/DDBJ databases">
        <title>Genomic Encyclopedia of Archaeal and Bacterial Type Strains, Phase II (KMG-II): from individual species to whole genera.</title>
        <authorList>
            <person name="Goeker M."/>
        </authorList>
    </citation>
    <scope>NUCLEOTIDE SEQUENCE [LARGE SCALE GENOMIC DNA]</scope>
    <source>
        <strain evidence="1 2">DSM 29537</strain>
    </source>
</reference>
<evidence type="ECO:0000313" key="1">
    <source>
        <dbReference type="EMBL" id="RKS19139.1"/>
    </source>
</evidence>